<evidence type="ECO:0000256" key="1">
    <source>
        <dbReference type="SAM" id="Phobius"/>
    </source>
</evidence>
<reference evidence="2 3" key="1">
    <citation type="submission" date="2023-07" db="EMBL/GenBank/DDBJ databases">
        <title>Genomic Encyclopedia of Type Strains, Phase IV (KMG-IV): sequencing the most valuable type-strain genomes for metagenomic binning, comparative biology and taxonomic classification.</title>
        <authorList>
            <person name="Goeker M."/>
        </authorList>
    </citation>
    <scope>NUCLEOTIDE SEQUENCE [LARGE SCALE GENOMIC DNA]</scope>
    <source>
        <strain evidence="2 3">DSM 105143</strain>
    </source>
</reference>
<feature type="transmembrane region" description="Helical" evidence="1">
    <location>
        <begin position="7"/>
        <end position="29"/>
    </location>
</feature>
<feature type="transmembrane region" description="Helical" evidence="1">
    <location>
        <begin position="82"/>
        <end position="100"/>
    </location>
</feature>
<evidence type="ECO:0000313" key="3">
    <source>
        <dbReference type="Proteomes" id="UP001223079"/>
    </source>
</evidence>
<feature type="transmembrane region" description="Helical" evidence="1">
    <location>
        <begin position="107"/>
        <end position="127"/>
    </location>
</feature>
<dbReference type="Proteomes" id="UP001223079">
    <property type="component" value="Unassembled WGS sequence"/>
</dbReference>
<dbReference type="EMBL" id="JAUSTM010000004">
    <property type="protein sequence ID" value="MDQ0222108.1"/>
    <property type="molecule type" value="Genomic_DNA"/>
</dbReference>
<dbReference type="RefSeq" id="WP_307121326.1">
    <property type="nucleotide sequence ID" value="NZ_JAUSTM010000004.1"/>
</dbReference>
<sequence>MKELKTIFAYCLSVFFLFLDGQLSLFSGYLLPTPYSFTTFIWLLWGMMLLRESSIQKVLLWSILFGFLFDLIYLQIAGVTVFILPILLLLAFYYLNTFSFNMLSFGLVSLVLIFFFEGLLLTASFFLEGARDYIWFTMITHFFPTIVVNYGLSFVVYVIYSRMFKKDRHLIVKKA</sequence>
<protein>
    <submittedName>
        <fullName evidence="2">Rod shape-determining protein MreD</fullName>
    </submittedName>
</protein>
<organism evidence="2 3">
    <name type="scientific">Streptococcus moroccensis</name>
    <dbReference type="NCBI Taxonomy" id="1451356"/>
    <lineage>
        <taxon>Bacteria</taxon>
        <taxon>Bacillati</taxon>
        <taxon>Bacillota</taxon>
        <taxon>Bacilli</taxon>
        <taxon>Lactobacillales</taxon>
        <taxon>Streptococcaceae</taxon>
        <taxon>Streptococcus</taxon>
    </lineage>
</organism>
<accession>A0ABT9YS14</accession>
<comment type="caution">
    <text evidence="2">The sequence shown here is derived from an EMBL/GenBank/DDBJ whole genome shotgun (WGS) entry which is preliminary data.</text>
</comment>
<gene>
    <name evidence="2" type="ORF">J2S23_000645</name>
</gene>
<keyword evidence="1" id="KW-0812">Transmembrane</keyword>
<proteinExistence type="predicted"/>
<keyword evidence="3" id="KW-1185">Reference proteome</keyword>
<feature type="transmembrane region" description="Helical" evidence="1">
    <location>
        <begin position="133"/>
        <end position="160"/>
    </location>
</feature>
<evidence type="ECO:0000313" key="2">
    <source>
        <dbReference type="EMBL" id="MDQ0222108.1"/>
    </source>
</evidence>
<keyword evidence="1" id="KW-0472">Membrane</keyword>
<name>A0ABT9YS14_9STRE</name>
<keyword evidence="1" id="KW-1133">Transmembrane helix</keyword>